<keyword evidence="1" id="KW-0175">Coiled coil</keyword>
<feature type="signal peptide" evidence="2">
    <location>
        <begin position="1"/>
        <end position="38"/>
    </location>
</feature>
<reference evidence="4" key="1">
    <citation type="submission" date="2012-06" db="EMBL/GenBank/DDBJ databases">
        <title>The complete genome of Flexibacter litoralis DSM 6794.</title>
        <authorList>
            <person name="Lucas S."/>
            <person name="Copeland A."/>
            <person name="Lapidus A."/>
            <person name="Glavina del Rio T."/>
            <person name="Dalin E."/>
            <person name="Tice H."/>
            <person name="Bruce D."/>
            <person name="Goodwin L."/>
            <person name="Pitluck S."/>
            <person name="Peters L."/>
            <person name="Ovchinnikova G."/>
            <person name="Lu M."/>
            <person name="Kyrpides N."/>
            <person name="Mavromatis K."/>
            <person name="Ivanova N."/>
            <person name="Brettin T."/>
            <person name="Detter J.C."/>
            <person name="Han C."/>
            <person name="Larimer F."/>
            <person name="Land M."/>
            <person name="Hauser L."/>
            <person name="Markowitz V."/>
            <person name="Cheng J.-F."/>
            <person name="Hugenholtz P."/>
            <person name="Woyke T."/>
            <person name="Wu D."/>
            <person name="Spring S."/>
            <person name="Lang E."/>
            <person name="Kopitz M."/>
            <person name="Brambilla E."/>
            <person name="Klenk H.-P."/>
            <person name="Eisen J.A."/>
        </authorList>
    </citation>
    <scope>NUCLEOTIDE SEQUENCE [LARGE SCALE GENOMIC DNA]</scope>
    <source>
        <strain evidence="4">ATCC 23117 / DSM 6794 / NBRC 15988 / NCIMB 1366 / Sio-4</strain>
    </source>
</reference>
<gene>
    <name evidence="3" type="ordered locus">Fleli_1108</name>
</gene>
<feature type="chain" id="PRO_5003685702" evidence="2">
    <location>
        <begin position="39"/>
        <end position="253"/>
    </location>
</feature>
<dbReference type="OrthoDB" id="9981334at2"/>
<dbReference type="RefSeq" id="WP_014797003.1">
    <property type="nucleotide sequence ID" value="NC_018018.1"/>
</dbReference>
<organism evidence="3 4">
    <name type="scientific">Bernardetia litoralis (strain ATCC 23117 / DSM 6794 / NBRC 15988 / NCIMB 1366 / Fx l1 / Sio-4)</name>
    <name type="common">Flexibacter litoralis</name>
    <dbReference type="NCBI Taxonomy" id="880071"/>
    <lineage>
        <taxon>Bacteria</taxon>
        <taxon>Pseudomonadati</taxon>
        <taxon>Bacteroidota</taxon>
        <taxon>Cytophagia</taxon>
        <taxon>Cytophagales</taxon>
        <taxon>Bernardetiaceae</taxon>
        <taxon>Bernardetia</taxon>
    </lineage>
</organism>
<dbReference type="AlphaFoldDB" id="I4AHW1"/>
<evidence type="ECO:0000256" key="2">
    <source>
        <dbReference type="SAM" id="SignalP"/>
    </source>
</evidence>
<keyword evidence="2" id="KW-0732">Signal</keyword>
<sequence precursor="true">MKQFFTYTFYAKKTFRCLLLLLILLVALPIIEVPQAEAQTNKTGNFFTRRFTRKNKFQKKSKNKTAFKRKPFKCSEVGKQKIEQIKVSRKQLRRWEEERLVKAEQEKAKEQRQAKNNTINTDENILLSASSENDMEEIVSQKNNTIKKDTEITITKEEENTERAGWYSSKKPDAPKISPIKVSQKNEILNKAELEIAAKHARLGYTIVLEANNKKQLQTVKNYLISIGTQNEAIKINTSEIINQDEIIIKIEK</sequence>
<dbReference type="HOGENOM" id="CLU_1097328_0_0_10"/>
<dbReference type="KEGG" id="fli:Fleli_1108"/>
<dbReference type="EMBL" id="CP003345">
    <property type="protein sequence ID" value="AFM03546.1"/>
    <property type="molecule type" value="Genomic_DNA"/>
</dbReference>
<evidence type="ECO:0000313" key="4">
    <source>
        <dbReference type="Proteomes" id="UP000006054"/>
    </source>
</evidence>
<dbReference type="Proteomes" id="UP000006054">
    <property type="component" value="Chromosome"/>
</dbReference>
<proteinExistence type="predicted"/>
<protein>
    <submittedName>
        <fullName evidence="3">Uncharacterized protein</fullName>
    </submittedName>
</protein>
<accession>I4AHW1</accession>
<evidence type="ECO:0000256" key="1">
    <source>
        <dbReference type="SAM" id="Coils"/>
    </source>
</evidence>
<keyword evidence="4" id="KW-1185">Reference proteome</keyword>
<feature type="coiled-coil region" evidence="1">
    <location>
        <begin position="93"/>
        <end position="120"/>
    </location>
</feature>
<dbReference type="STRING" id="880071.Fleli_1108"/>
<name>I4AHW1_BERLS</name>
<evidence type="ECO:0000313" key="3">
    <source>
        <dbReference type="EMBL" id="AFM03546.1"/>
    </source>
</evidence>